<name>A0A075H6K6_9EURY</name>
<proteinExistence type="predicted"/>
<organism evidence="1">
    <name type="scientific">uncultured marine group II/III euryarchaeote KM3_54_D07</name>
    <dbReference type="NCBI Taxonomy" id="1456460"/>
    <lineage>
        <taxon>Archaea</taxon>
        <taxon>Methanobacteriati</taxon>
        <taxon>Methanobacteriota</taxon>
        <taxon>environmental samples</taxon>
    </lineage>
</organism>
<dbReference type="AlphaFoldDB" id="A0A075H6K6"/>
<evidence type="ECO:0000313" key="1">
    <source>
        <dbReference type="EMBL" id="AIF12041.1"/>
    </source>
</evidence>
<reference evidence="1" key="1">
    <citation type="journal article" date="2014" name="Genome Biol. Evol.">
        <title>Pangenome evidence for extensive interdomain horizontal transfer affecting lineage core and shell genes in uncultured planktonic thaumarchaeota and euryarchaeota.</title>
        <authorList>
            <person name="Deschamps P."/>
            <person name="Zivanovic Y."/>
            <person name="Moreira D."/>
            <person name="Rodriguez-Valera F."/>
            <person name="Lopez-Garcia P."/>
        </authorList>
    </citation>
    <scope>NUCLEOTIDE SEQUENCE</scope>
</reference>
<protein>
    <submittedName>
        <fullName evidence="1">Uncharacterized protein</fullName>
    </submittedName>
</protein>
<accession>A0A075H6K6</accession>
<dbReference type="EMBL" id="KF900935">
    <property type="protein sequence ID" value="AIF12041.1"/>
    <property type="molecule type" value="Genomic_DNA"/>
</dbReference>
<sequence>MLSKQAVQLLKGLLVGGHQRNRIPSRTRILGFGLSIPLQTHSTQQLPKQQRGRHRECYRDSFSGWHVSCPREAQFKGSR</sequence>